<name>A0A6J6GDZ0_9ZZZZ</name>
<sequence>MLDHVFTDAIGALRDAFEGAMLERQAFEERFNMDMLLGDMTWETTYGLPGEGVPPRVQADIQLTWPTWAQTAYRSWYLGEPLDDAPKIDIELVLRVQRLASTPDPAAVLDALPESSPAVGRDRLTRSGPTVETVYPNDLGNPEFAIEVSYEGSYEVSEETLEDGARLDNDLSEMGGWISAALVRVGDLAWDFLPADRPAN</sequence>
<gene>
    <name evidence="1" type="ORF">UFOPK1835_00278</name>
</gene>
<evidence type="ECO:0000313" key="1">
    <source>
        <dbReference type="EMBL" id="CAB4599377.1"/>
    </source>
</evidence>
<accession>A0A6J6GDZ0</accession>
<dbReference type="AlphaFoldDB" id="A0A6J6GDZ0"/>
<organism evidence="1">
    <name type="scientific">freshwater metagenome</name>
    <dbReference type="NCBI Taxonomy" id="449393"/>
    <lineage>
        <taxon>unclassified sequences</taxon>
        <taxon>metagenomes</taxon>
        <taxon>ecological metagenomes</taxon>
    </lineage>
</organism>
<proteinExistence type="predicted"/>
<dbReference type="EMBL" id="CAEZUP010000007">
    <property type="protein sequence ID" value="CAB4599377.1"/>
    <property type="molecule type" value="Genomic_DNA"/>
</dbReference>
<protein>
    <submittedName>
        <fullName evidence="1">Unannotated protein</fullName>
    </submittedName>
</protein>
<reference evidence="1" key="1">
    <citation type="submission" date="2020-05" db="EMBL/GenBank/DDBJ databases">
        <authorList>
            <person name="Chiriac C."/>
            <person name="Salcher M."/>
            <person name="Ghai R."/>
            <person name="Kavagutti S V."/>
        </authorList>
    </citation>
    <scope>NUCLEOTIDE SEQUENCE</scope>
</reference>